<dbReference type="AlphaFoldDB" id="A0A9C6TKW4"/>
<accession>A0A9C6TKW4</accession>
<keyword evidence="1" id="KW-1185">Reference proteome</keyword>
<reference evidence="2" key="2">
    <citation type="submission" date="2025-08" db="UniProtKB">
        <authorList>
            <consortium name="RefSeq"/>
        </authorList>
    </citation>
    <scope>IDENTIFICATION</scope>
    <source>
        <tissue evidence="2">Whole plant</tissue>
    </source>
</reference>
<proteinExistence type="predicted"/>
<protein>
    <submittedName>
        <fullName evidence="2">Uncharacterized protein LOC110275096 isoform X4</fullName>
    </submittedName>
</protein>
<evidence type="ECO:0000313" key="2">
    <source>
        <dbReference type="RefSeq" id="XP_052110623.1"/>
    </source>
</evidence>
<reference evidence="1" key="1">
    <citation type="journal article" date="2016" name="Nat. Genet.">
        <title>The genome sequences of Arachis duranensis and Arachis ipaensis, the diploid ancestors of cultivated peanut.</title>
        <authorList>
            <person name="Bertioli D.J."/>
            <person name="Cannon S.B."/>
            <person name="Froenicke L."/>
            <person name="Huang G."/>
            <person name="Farmer A.D."/>
            <person name="Cannon E.K."/>
            <person name="Liu X."/>
            <person name="Gao D."/>
            <person name="Clevenger J."/>
            <person name="Dash S."/>
            <person name="Ren L."/>
            <person name="Moretzsohn M.C."/>
            <person name="Shirasawa K."/>
            <person name="Huang W."/>
            <person name="Vidigal B."/>
            <person name="Abernathy B."/>
            <person name="Chu Y."/>
            <person name="Niederhuth C.E."/>
            <person name="Umale P."/>
            <person name="Araujo A.C."/>
            <person name="Kozik A."/>
            <person name="Kim K.D."/>
            <person name="Burow M.D."/>
            <person name="Varshney R.K."/>
            <person name="Wang X."/>
            <person name="Zhang X."/>
            <person name="Barkley N."/>
            <person name="Guimaraes P.M."/>
            <person name="Isobe S."/>
            <person name="Guo B."/>
            <person name="Liao B."/>
            <person name="Stalker H.T."/>
            <person name="Schmitz R.J."/>
            <person name="Scheffler B.E."/>
            <person name="Leal-Bertioli S.C."/>
            <person name="Xun X."/>
            <person name="Jackson S.A."/>
            <person name="Michelmore R."/>
            <person name="Ozias-Akins P."/>
        </authorList>
    </citation>
    <scope>NUCLEOTIDE SEQUENCE [LARGE SCALE GENOMIC DNA]</scope>
    <source>
        <strain evidence="1">cv. V14167</strain>
    </source>
</reference>
<sequence length="83" mass="9804">MVTYLLEYIYYPDQTSRTCTLHWIGVRKRVGQCLCPLRVKFNRSKSLNILPKIRQKIRMYPVLLQVTLHKVPIVSVNHPIVLL</sequence>
<dbReference type="RefSeq" id="XP_052110623.1">
    <property type="nucleotide sequence ID" value="XM_052254663.1"/>
</dbReference>
<name>A0A9C6TKW4_ARADU</name>
<organism evidence="1 2">
    <name type="scientific">Arachis duranensis</name>
    <name type="common">Wild peanut</name>
    <dbReference type="NCBI Taxonomy" id="130453"/>
    <lineage>
        <taxon>Eukaryota</taxon>
        <taxon>Viridiplantae</taxon>
        <taxon>Streptophyta</taxon>
        <taxon>Embryophyta</taxon>
        <taxon>Tracheophyta</taxon>
        <taxon>Spermatophyta</taxon>
        <taxon>Magnoliopsida</taxon>
        <taxon>eudicotyledons</taxon>
        <taxon>Gunneridae</taxon>
        <taxon>Pentapetalae</taxon>
        <taxon>rosids</taxon>
        <taxon>fabids</taxon>
        <taxon>Fabales</taxon>
        <taxon>Fabaceae</taxon>
        <taxon>Papilionoideae</taxon>
        <taxon>50 kb inversion clade</taxon>
        <taxon>dalbergioids sensu lato</taxon>
        <taxon>Dalbergieae</taxon>
        <taxon>Pterocarpus clade</taxon>
        <taxon>Arachis</taxon>
    </lineage>
</organism>
<evidence type="ECO:0000313" key="1">
    <source>
        <dbReference type="Proteomes" id="UP000515211"/>
    </source>
</evidence>
<dbReference type="GeneID" id="110275096"/>
<dbReference type="Proteomes" id="UP000515211">
    <property type="component" value="Chromosome 9"/>
</dbReference>
<gene>
    <name evidence="2" type="primary">LOC110275096</name>
</gene>